<dbReference type="Proteomes" id="UP000030147">
    <property type="component" value="Unassembled WGS sequence"/>
</dbReference>
<dbReference type="InterPro" id="IPR012703">
    <property type="entry name" value="NH2EtPonate_pyrv_transaminase"/>
</dbReference>
<dbReference type="OrthoDB" id="389074at2"/>
<dbReference type="InterPro" id="IPR024169">
    <property type="entry name" value="SP_NH2Trfase/AEP_transaminase"/>
</dbReference>
<evidence type="ECO:0000256" key="5">
    <source>
        <dbReference type="ARBA" id="ARBA00023317"/>
    </source>
</evidence>
<dbReference type="PANTHER" id="PTHR42778:SF1">
    <property type="entry name" value="2-AMINOETHYLPHOSPHONATE--PYRUVATE TRANSAMINASE"/>
    <property type="match status" value="1"/>
</dbReference>
<protein>
    <recommendedName>
        <fullName evidence="7">2-aminoethylphosphonate--pyruvate transaminase</fullName>
        <ecNumber evidence="7">2.6.1.37</ecNumber>
    </recommendedName>
    <alternativeName>
        <fullName evidence="7">2-aminoethylphosphonate aminotransferase</fullName>
    </alternativeName>
    <alternativeName>
        <fullName evidence="7">AEP transaminase</fullName>
        <shortName evidence="7">AEPT</shortName>
    </alternativeName>
</protein>
<dbReference type="GO" id="GO:0019700">
    <property type="term" value="P:organic phosphonate catabolic process"/>
    <property type="evidence" value="ECO:0007669"/>
    <property type="project" value="UniProtKB-UniRule"/>
</dbReference>
<evidence type="ECO:0000256" key="7">
    <source>
        <dbReference type="HAMAP-Rule" id="MF_01376"/>
    </source>
</evidence>
<gene>
    <name evidence="7" type="primary">phnW</name>
    <name evidence="11" type="ORF">N782_01355</name>
</gene>
<dbReference type="NCBIfam" id="NF010006">
    <property type="entry name" value="PRK13479.1"/>
    <property type="match status" value="1"/>
</dbReference>
<organism evidence="11 12">
    <name type="scientific">Pontibacillus yanchengensis Y32</name>
    <dbReference type="NCBI Taxonomy" id="1385514"/>
    <lineage>
        <taxon>Bacteria</taxon>
        <taxon>Bacillati</taxon>
        <taxon>Bacillota</taxon>
        <taxon>Bacilli</taxon>
        <taxon>Bacillales</taxon>
        <taxon>Bacillaceae</taxon>
        <taxon>Pontibacillus</taxon>
    </lineage>
</organism>
<dbReference type="GO" id="GO:0047304">
    <property type="term" value="F:2-aminoethylphosphonate-pyruvate transaminase activity"/>
    <property type="evidence" value="ECO:0007669"/>
    <property type="project" value="UniProtKB-UniRule"/>
</dbReference>
<accession>A0A0A2TIB2</accession>
<keyword evidence="3 7" id="KW-0808">Transferase</keyword>
<evidence type="ECO:0000256" key="9">
    <source>
        <dbReference type="PIRSR" id="PIRSR000524-50"/>
    </source>
</evidence>
<dbReference type="Gene3D" id="3.40.640.10">
    <property type="entry name" value="Type I PLP-dependent aspartate aminotransferase-like (Major domain)"/>
    <property type="match status" value="1"/>
</dbReference>
<name>A0A0A2TIB2_9BACI</name>
<dbReference type="InterPro" id="IPR015424">
    <property type="entry name" value="PyrdxlP-dep_Trfase"/>
</dbReference>
<comment type="caution">
    <text evidence="11">The sequence shown here is derived from an EMBL/GenBank/DDBJ whole genome shotgun (WGS) entry which is preliminary data.</text>
</comment>
<dbReference type="NCBIfam" id="TIGR02326">
    <property type="entry name" value="transamin_PhnW"/>
    <property type="match status" value="1"/>
</dbReference>
<dbReference type="PANTHER" id="PTHR42778">
    <property type="entry name" value="2-AMINOETHYLPHOSPHONATE--PYRUVATE TRANSAMINASE"/>
    <property type="match status" value="1"/>
</dbReference>
<dbReference type="InterPro" id="IPR015422">
    <property type="entry name" value="PyrdxlP-dep_Trfase_small"/>
</dbReference>
<dbReference type="SUPFAM" id="SSF53383">
    <property type="entry name" value="PLP-dependent transferases"/>
    <property type="match status" value="1"/>
</dbReference>
<comment type="catalytic activity">
    <reaction evidence="6 7">
        <text>(2-aminoethyl)phosphonate + pyruvate = phosphonoacetaldehyde + L-alanine</text>
        <dbReference type="Rhea" id="RHEA:17021"/>
        <dbReference type="ChEBI" id="CHEBI:15361"/>
        <dbReference type="ChEBI" id="CHEBI:57418"/>
        <dbReference type="ChEBI" id="CHEBI:57972"/>
        <dbReference type="ChEBI" id="CHEBI:58383"/>
        <dbReference type="EC" id="2.6.1.37"/>
    </reaction>
</comment>
<reference evidence="11 12" key="1">
    <citation type="journal article" date="2015" name="Stand. Genomic Sci.">
        <title>High quality draft genome sequence of the moderately halophilic bacterium Pontibacillus yanchengensis Y32(T) and comparison among Pontibacillus genomes.</title>
        <authorList>
            <person name="Huang J."/>
            <person name="Qiao Z.X."/>
            <person name="Tang J.W."/>
            <person name="Wang G."/>
        </authorList>
    </citation>
    <scope>NUCLEOTIDE SEQUENCE [LARGE SCALE GENOMIC DNA]</scope>
    <source>
        <strain evidence="11 12">Y32</strain>
    </source>
</reference>
<feature type="domain" description="Aminotransferase class V" evidence="10">
    <location>
        <begin position="41"/>
        <end position="296"/>
    </location>
</feature>
<proteinExistence type="inferred from homology"/>
<dbReference type="EMBL" id="AVBF01000008">
    <property type="protein sequence ID" value="KGP73806.1"/>
    <property type="molecule type" value="Genomic_DNA"/>
</dbReference>
<evidence type="ECO:0000256" key="1">
    <source>
        <dbReference type="ARBA" id="ARBA00001933"/>
    </source>
</evidence>
<keyword evidence="2 7" id="KW-0032">Aminotransferase</keyword>
<evidence type="ECO:0000256" key="6">
    <source>
        <dbReference type="ARBA" id="ARBA00049460"/>
    </source>
</evidence>
<evidence type="ECO:0000256" key="8">
    <source>
        <dbReference type="PIRSR" id="PIRSR000524-1"/>
    </source>
</evidence>
<dbReference type="HAMAP" id="MF_01376">
    <property type="entry name" value="PhnW_aminotrans_5"/>
    <property type="match status" value="1"/>
</dbReference>
<sequence>MYEHNQNPYMLLTPGPLTTSTTVKETMLADWCTWDDDYKSIVQSIRHSLLHLADVSSELYTTVLMQGSGTFSVESVIGSTIPHDGKLLVLMNGAYGERIGKIADRLGIDWTSLPSGETEPPDLNELTKSLEEDASITHVAVVHCETTTGMLNPIKEVSNVVKAYNKTFIVDAMSSFGGIEFSMQDLDIDFLISSANKCIQGVPGFGFVISKRSSMEKCKGLARSLSLDLYDQWVTMEEQEGKWRFTSPTHTVRAFRQALDELQQEGGIQARQDRYTSNQRRLVEGMRQLGFTPLLPDELQSPIITPFYHPDNPGFDFETFYKELKLRGFVIYPGKVTNLETFRIGNIGVIDIEDIERLLVAVEQSMYWKQTIA</sequence>
<dbReference type="InterPro" id="IPR000192">
    <property type="entry name" value="Aminotrans_V_dom"/>
</dbReference>
<keyword evidence="5 7" id="KW-0670">Pyruvate</keyword>
<feature type="modified residue" description="N6-(pyridoxal phosphate)lysine" evidence="7 9">
    <location>
        <position position="197"/>
    </location>
</feature>
<feature type="binding site" evidence="8">
    <location>
        <position position="343"/>
    </location>
    <ligand>
        <name>substrate</name>
    </ligand>
</feature>
<comment type="cofactor">
    <cofactor evidence="1 7 9">
        <name>pyridoxal 5'-phosphate</name>
        <dbReference type="ChEBI" id="CHEBI:597326"/>
    </cofactor>
</comment>
<dbReference type="InterPro" id="IPR015421">
    <property type="entry name" value="PyrdxlP-dep_Trfase_major"/>
</dbReference>
<dbReference type="eggNOG" id="COG0075">
    <property type="taxonomic scope" value="Bacteria"/>
</dbReference>
<dbReference type="Pfam" id="PF00266">
    <property type="entry name" value="Aminotran_5"/>
    <property type="match status" value="1"/>
</dbReference>
<dbReference type="STRING" id="1385514.N782_01355"/>
<comment type="function">
    <text evidence="7">Involved in phosphonate degradation.</text>
</comment>
<evidence type="ECO:0000256" key="3">
    <source>
        <dbReference type="ARBA" id="ARBA00022679"/>
    </source>
</evidence>
<comment type="subunit">
    <text evidence="7">Homodimer.</text>
</comment>
<dbReference type="PIRSF" id="PIRSF000524">
    <property type="entry name" value="SPT"/>
    <property type="match status" value="1"/>
</dbReference>
<dbReference type="NCBIfam" id="TIGR03301">
    <property type="entry name" value="PhnW-AepZ"/>
    <property type="match status" value="1"/>
</dbReference>
<keyword evidence="12" id="KW-1185">Reference proteome</keyword>
<evidence type="ECO:0000256" key="2">
    <source>
        <dbReference type="ARBA" id="ARBA00022576"/>
    </source>
</evidence>
<dbReference type="Gene3D" id="3.90.1150.10">
    <property type="entry name" value="Aspartate Aminotransferase, domain 1"/>
    <property type="match status" value="1"/>
</dbReference>
<dbReference type="RefSeq" id="WP_036816802.1">
    <property type="nucleotide sequence ID" value="NZ_AVBF01000008.1"/>
</dbReference>
<evidence type="ECO:0000313" key="11">
    <source>
        <dbReference type="EMBL" id="KGP73806.1"/>
    </source>
</evidence>
<evidence type="ECO:0000313" key="12">
    <source>
        <dbReference type="Proteomes" id="UP000030147"/>
    </source>
</evidence>
<dbReference type="EC" id="2.6.1.37" evidence="7"/>
<keyword evidence="4 7" id="KW-0663">Pyridoxal phosphate</keyword>
<comment type="similarity">
    <text evidence="7">Belongs to the class-V pyridoxal-phosphate-dependent aminotransferase family. PhnW subfamily.</text>
</comment>
<dbReference type="AlphaFoldDB" id="A0A0A2TIB2"/>
<evidence type="ECO:0000259" key="10">
    <source>
        <dbReference type="Pfam" id="PF00266"/>
    </source>
</evidence>
<evidence type="ECO:0000256" key="4">
    <source>
        <dbReference type="ARBA" id="ARBA00022898"/>
    </source>
</evidence>